<evidence type="ECO:0000313" key="2">
    <source>
        <dbReference type="Proteomes" id="UP000005850"/>
    </source>
</evidence>
<dbReference type="Proteomes" id="UP000005850">
    <property type="component" value="Chromosome"/>
</dbReference>
<dbReference type="KEGG" id="blr:BRLA_c041480"/>
<dbReference type="eggNOG" id="ENOG50340M9">
    <property type="taxonomic scope" value="Bacteria"/>
</dbReference>
<gene>
    <name evidence="1" type="ORF">BRLA_c041480</name>
</gene>
<protein>
    <submittedName>
        <fullName evidence="1">Uncharacterized protein</fullName>
    </submittedName>
</protein>
<organism evidence="1 2">
    <name type="scientific">Brevibacillus laterosporus LMG 15441</name>
    <dbReference type="NCBI Taxonomy" id="1042163"/>
    <lineage>
        <taxon>Bacteria</taxon>
        <taxon>Bacillati</taxon>
        <taxon>Bacillota</taxon>
        <taxon>Bacilli</taxon>
        <taxon>Bacillales</taxon>
        <taxon>Paenibacillaceae</taxon>
        <taxon>Brevibacillus</taxon>
    </lineage>
</organism>
<dbReference type="AlphaFoldDB" id="A0A075RB17"/>
<dbReference type="HOGENOM" id="CLU_1352484_0_0_9"/>
<reference evidence="1 2" key="1">
    <citation type="journal article" date="2011" name="J. Bacteriol.">
        <title>Genome sequence of Brevibacillus laterosporus LMG 15441, a pathogen of invertebrates.</title>
        <authorList>
            <person name="Djukic M."/>
            <person name="Poehlein A."/>
            <person name="Thurmer A."/>
            <person name="Daniel R."/>
        </authorList>
    </citation>
    <scope>NUCLEOTIDE SEQUENCE [LARGE SCALE GENOMIC DNA]</scope>
    <source>
        <strain evidence="1 2">LMG 15441</strain>
    </source>
</reference>
<proteinExistence type="predicted"/>
<dbReference type="EMBL" id="CP007806">
    <property type="protein sequence ID" value="AIG28423.1"/>
    <property type="molecule type" value="Genomic_DNA"/>
</dbReference>
<dbReference type="RefSeq" id="WP_041752409.1">
    <property type="nucleotide sequence ID" value="NZ_CP007806.1"/>
</dbReference>
<sequence>MKINNLNVIERVQGIVRPPEENLIGFYLSNQDVQALNGLVSRWNLYGKADPYAETIRKAIDERHSLKEVTLSKTGRHSNQGTVWLEKSVRKALIKEAIKEGIDPADYIRGIIYSLNQKLLHEEMEERERVNQLMHDNRKIPVKLILDKELREKLLKRFDKELMNEELREKVKRRPARMNGTTVEDRMLQEVLNNHLLKYLNK</sequence>
<evidence type="ECO:0000313" key="1">
    <source>
        <dbReference type="EMBL" id="AIG28423.1"/>
    </source>
</evidence>
<dbReference type="STRING" id="1042163.BRLA_c041480"/>
<name>A0A075RB17_BRELA</name>
<keyword evidence="2" id="KW-1185">Reference proteome</keyword>
<accession>A0A075RB17</accession>